<dbReference type="Pfam" id="PF00746">
    <property type="entry name" value="Gram_pos_anchor"/>
    <property type="match status" value="1"/>
</dbReference>
<dbReference type="STRING" id="1423803.FD13_GL001681"/>
<feature type="compositionally biased region" description="Polar residues" evidence="5">
    <location>
        <begin position="95"/>
        <end position="108"/>
    </location>
</feature>
<comment type="caution">
    <text evidence="8">The sequence shown here is derived from an EMBL/GenBank/DDBJ whole genome shotgun (WGS) entry which is preliminary data.</text>
</comment>
<feature type="compositionally biased region" description="Polar residues" evidence="5">
    <location>
        <begin position="61"/>
        <end position="77"/>
    </location>
</feature>
<keyword evidence="6" id="KW-1133">Transmembrane helix</keyword>
<feature type="domain" description="Gram-positive cocci surface proteins LPxTG" evidence="7">
    <location>
        <begin position="678"/>
        <end position="710"/>
    </location>
</feature>
<feature type="region of interest" description="Disordered" evidence="5">
    <location>
        <begin position="56"/>
        <end position="156"/>
    </location>
</feature>
<keyword evidence="6" id="KW-0472">Membrane</keyword>
<dbReference type="EMBL" id="AYZH01000005">
    <property type="protein sequence ID" value="KRN02687.1"/>
    <property type="molecule type" value="Genomic_DNA"/>
</dbReference>
<dbReference type="InterPro" id="IPR032675">
    <property type="entry name" value="LRR_dom_sf"/>
</dbReference>
<evidence type="ECO:0000256" key="4">
    <source>
        <dbReference type="ARBA" id="ARBA00023088"/>
    </source>
</evidence>
<keyword evidence="9" id="KW-1185">Reference proteome</keyword>
<proteinExistence type="predicted"/>
<evidence type="ECO:0000313" key="8">
    <source>
        <dbReference type="EMBL" id="KRN02687.1"/>
    </source>
</evidence>
<keyword evidence="4" id="KW-0572">Peptidoglycan-anchor</keyword>
<evidence type="ECO:0000256" key="3">
    <source>
        <dbReference type="ARBA" id="ARBA00022729"/>
    </source>
</evidence>
<dbReference type="AlphaFoldDB" id="A0A0R2DF77"/>
<evidence type="ECO:0000256" key="6">
    <source>
        <dbReference type="SAM" id="Phobius"/>
    </source>
</evidence>
<dbReference type="SUPFAM" id="SSF52047">
    <property type="entry name" value="RNI-like"/>
    <property type="match status" value="1"/>
</dbReference>
<reference evidence="8 9" key="1">
    <citation type="journal article" date="2015" name="Genome Announc.">
        <title>Expanding the biotechnology potential of lactobacilli through comparative genomics of 213 strains and associated genera.</title>
        <authorList>
            <person name="Sun Z."/>
            <person name="Harris H.M."/>
            <person name="McCann A."/>
            <person name="Guo C."/>
            <person name="Argimon S."/>
            <person name="Zhang W."/>
            <person name="Yang X."/>
            <person name="Jeffery I.B."/>
            <person name="Cooney J.C."/>
            <person name="Kagawa T.F."/>
            <person name="Liu W."/>
            <person name="Song Y."/>
            <person name="Salvetti E."/>
            <person name="Wrobel A."/>
            <person name="Rasinkangas P."/>
            <person name="Parkhill J."/>
            <person name="Rea M.C."/>
            <person name="O'Sullivan O."/>
            <person name="Ritari J."/>
            <person name="Douillard F.P."/>
            <person name="Paul Ross R."/>
            <person name="Yang R."/>
            <person name="Briner A.E."/>
            <person name="Felis G.E."/>
            <person name="de Vos W.M."/>
            <person name="Barrangou R."/>
            <person name="Klaenhammer T.R."/>
            <person name="Caufield P.W."/>
            <person name="Cui Y."/>
            <person name="Zhang H."/>
            <person name="O'Toole P.W."/>
        </authorList>
    </citation>
    <scope>NUCLEOTIDE SEQUENCE [LARGE SCALE GENOMIC DNA]</scope>
    <source>
        <strain evidence="8 9">DSM 21775</strain>
    </source>
</reference>
<protein>
    <recommendedName>
        <fullName evidence="7">Gram-positive cocci surface proteins LPxTG domain-containing protein</fullName>
    </recommendedName>
</protein>
<evidence type="ECO:0000256" key="2">
    <source>
        <dbReference type="ARBA" id="ARBA00022525"/>
    </source>
</evidence>
<evidence type="ECO:0000256" key="1">
    <source>
        <dbReference type="ARBA" id="ARBA00022512"/>
    </source>
</evidence>
<dbReference type="PATRIC" id="fig|1423803.3.peg.1734"/>
<dbReference type="OrthoDB" id="2265729at2"/>
<dbReference type="Proteomes" id="UP000051589">
    <property type="component" value="Unassembled WGS sequence"/>
</dbReference>
<evidence type="ECO:0000259" key="7">
    <source>
        <dbReference type="Pfam" id="PF00746"/>
    </source>
</evidence>
<dbReference type="InterPro" id="IPR011889">
    <property type="entry name" value="Liste_lipo_26"/>
</dbReference>
<feature type="transmembrane region" description="Helical" evidence="6">
    <location>
        <begin position="691"/>
        <end position="709"/>
    </location>
</feature>
<sequence>MEGEFTMDKKLRMLSKQRLTTLVLLGLVTGVGYQMDNAHAATNSGDIDANTVTKTGEKANDTQSKQVVIGDGSQSQSDLDKAGAINGSVDKGTGSDANDGSDSLNDNQDSGDKSGDNGSTDGPDVHKNAGDNGSTSTDDKVDNNGDKTGGSTVVSDTTAKFNRGNLLRAADVPVAPTIVDSGVAGTSKWTKDSNGVMTIYGGNFQSMGTWASINKVVFALSDTGQKVVLPKYAMNLFQNWFNITEYDGLENVDASNVVMMNNMFSGNTSLKSIDLSSWDMSNVTSMTSMFSGGYNDGTGLKTMQLQSVKLGSTTGKVTDMSMMFSGDQDLSDVDAADWNVDSLQSADALFRETAIGSLDLSGWNTSKLTSMNSTFAEMPNVTSINVADWDTSKVNNLVQAFQGDPKLSDLDVSKWDVSSSKQFGSLFDGDASLATIDLSNWHPMPIAYMIWAFRNNSALTKLDLSNFDLSGDQGISIKEALSGDTNLKELILGPNTKLGDADYDAGLPDIPKTDVYTGLWQAVGTGTVDKPAGATFTSAQLNTAYDGATMADTYVWQKVPSATTGGGDTGNTGNTGNNGGGTTTPTTDPSEGGNGATVDPGTPVVKPTTPAKKPAVTSKGHAGDKKTSATGKAVTLNNGGAAAKVTSTTNAAKPLAIHASANVKKTAANDQSKSQLAATVLPQTGEQRTSWLAVIAGALSLGFLGLNWFKRQN</sequence>
<evidence type="ECO:0000256" key="5">
    <source>
        <dbReference type="SAM" id="MobiDB-lite"/>
    </source>
</evidence>
<keyword evidence="6" id="KW-0812">Transmembrane</keyword>
<organism evidence="8 9">
    <name type="scientific">Levilactobacillus senmaizukei DSM 21775 = NBRC 103853</name>
    <dbReference type="NCBI Taxonomy" id="1423803"/>
    <lineage>
        <taxon>Bacteria</taxon>
        <taxon>Bacillati</taxon>
        <taxon>Bacillota</taxon>
        <taxon>Bacilli</taxon>
        <taxon>Lactobacillales</taxon>
        <taxon>Lactobacillaceae</taxon>
        <taxon>Levilactobacillus</taxon>
    </lineage>
</organism>
<feature type="region of interest" description="Disordered" evidence="5">
    <location>
        <begin position="562"/>
        <end position="628"/>
    </location>
</feature>
<evidence type="ECO:0000313" key="9">
    <source>
        <dbReference type="Proteomes" id="UP000051589"/>
    </source>
</evidence>
<dbReference type="InterPro" id="IPR005046">
    <property type="entry name" value="DUF285"/>
</dbReference>
<name>A0A0R2DF77_9LACO</name>
<gene>
    <name evidence="8" type="ORF">FD13_GL001681</name>
</gene>
<keyword evidence="2" id="KW-0964">Secreted</keyword>
<dbReference type="InterPro" id="IPR019931">
    <property type="entry name" value="LPXTG_anchor"/>
</dbReference>
<dbReference type="NCBIfam" id="TIGR01167">
    <property type="entry name" value="LPXTG_anchor"/>
    <property type="match status" value="1"/>
</dbReference>
<accession>A0A0R2DF77</accession>
<dbReference type="Gene3D" id="3.80.10.10">
    <property type="entry name" value="Ribonuclease Inhibitor"/>
    <property type="match status" value="2"/>
</dbReference>
<dbReference type="NCBIfam" id="TIGR02167">
    <property type="entry name" value="Liste_lipo_26"/>
    <property type="match status" value="4"/>
</dbReference>
<feature type="compositionally biased region" description="Low complexity" evidence="5">
    <location>
        <begin position="602"/>
        <end position="617"/>
    </location>
</feature>
<keyword evidence="1" id="KW-0134">Cell wall</keyword>
<dbReference type="Pfam" id="PF03382">
    <property type="entry name" value="DUF285"/>
    <property type="match status" value="2"/>
</dbReference>
<keyword evidence="3" id="KW-0732">Signal</keyword>